<keyword evidence="5" id="KW-0653">Protein transport</keyword>
<reference evidence="8" key="1">
    <citation type="submission" date="2021-01" db="EMBL/GenBank/DDBJ databases">
        <authorList>
            <person name="Corre E."/>
            <person name="Pelletier E."/>
            <person name="Niang G."/>
            <person name="Scheremetjew M."/>
            <person name="Finn R."/>
            <person name="Kale V."/>
            <person name="Holt S."/>
            <person name="Cochrane G."/>
            <person name="Meng A."/>
            <person name="Brown T."/>
            <person name="Cohen L."/>
        </authorList>
    </citation>
    <scope>NUCLEOTIDE SEQUENCE</scope>
    <source>
        <strain evidence="8">CCAP 955/1</strain>
    </source>
</reference>
<evidence type="ECO:0000256" key="4">
    <source>
        <dbReference type="ARBA" id="ARBA00022753"/>
    </source>
</evidence>
<evidence type="ECO:0000256" key="5">
    <source>
        <dbReference type="ARBA" id="ARBA00022927"/>
    </source>
</evidence>
<comment type="subcellular location">
    <subcellularLocation>
        <location evidence="1">Endosome</location>
    </subcellularLocation>
</comment>
<keyword evidence="4" id="KW-0967">Endosome</keyword>
<dbReference type="Pfam" id="PF07200">
    <property type="entry name" value="Mod_r"/>
    <property type="match status" value="1"/>
</dbReference>
<dbReference type="InterPro" id="IPR009851">
    <property type="entry name" value="Mod_r"/>
</dbReference>
<gene>
    <name evidence="8" type="ORF">SELO1098_LOCUS22828</name>
</gene>
<dbReference type="GO" id="GO:0006623">
    <property type="term" value="P:protein targeting to vacuole"/>
    <property type="evidence" value="ECO:0007669"/>
    <property type="project" value="TreeGrafter"/>
</dbReference>
<dbReference type="PANTHER" id="PTHR13678">
    <property type="entry name" value="VACUOLAR PROTEIN SORTING-ASSOCIATED PROTEIN 37"/>
    <property type="match status" value="1"/>
</dbReference>
<dbReference type="AlphaFoldDB" id="A0A7S3HG72"/>
<keyword evidence="6" id="KW-0175">Coiled coil</keyword>
<sequence length="379" mass="41818">MFWQKKTKGEDKDKERQIRELKAVFPSIRRPNNDDNLFEIKFVVNTQYSSLRVFIPADFPNTRPVLQAAGPIVHPWLDQFKQVNGSEKLMTWTRHSSLVEVVEESLSALLTGTNSTEPPEAHRAVSPATTDLTAYPATSSTAQLRTATATYQPYQPTPMAATVVPVPAPSSFAQATSSYAVSNTNNNSNRQTPVSQPIAAPAAGISMVEATRTTSGFFPALPSSFPELEKMSVLQLQRLLNDEVSLQAQVDSSGEYSQQVLPVIAQIRQTNEENARKNVLLEAELKAITEEAEAQQSALKVVAHVYQEKLAIAQAACVVPRDQIMKELRTNKNALDDSSEEIGVGLVEGKIDLPQFISGYLEQRSRFHELEAKLKILAK</sequence>
<keyword evidence="3" id="KW-0813">Transport</keyword>
<dbReference type="GO" id="GO:0043162">
    <property type="term" value="P:ubiquitin-dependent protein catabolic process via the multivesicular body sorting pathway"/>
    <property type="evidence" value="ECO:0007669"/>
    <property type="project" value="TreeGrafter"/>
</dbReference>
<evidence type="ECO:0000313" key="8">
    <source>
        <dbReference type="EMBL" id="CAE0293976.1"/>
    </source>
</evidence>
<protein>
    <recommendedName>
        <fullName evidence="7">VPS37 C-terminal domain-containing protein</fullName>
    </recommendedName>
</protein>
<dbReference type="GO" id="GO:0000813">
    <property type="term" value="C:ESCRT I complex"/>
    <property type="evidence" value="ECO:0007669"/>
    <property type="project" value="UniProtKB-ARBA"/>
</dbReference>
<evidence type="ECO:0000259" key="7">
    <source>
        <dbReference type="Pfam" id="PF07200"/>
    </source>
</evidence>
<comment type="similarity">
    <text evidence="2">Belongs to the VPS37 family.</text>
</comment>
<dbReference type="SUPFAM" id="SSF54495">
    <property type="entry name" value="UBC-like"/>
    <property type="match status" value="1"/>
</dbReference>
<dbReference type="InterPro" id="IPR016135">
    <property type="entry name" value="UBQ-conjugating_enzyme/RWD"/>
</dbReference>
<evidence type="ECO:0000256" key="6">
    <source>
        <dbReference type="SAM" id="Coils"/>
    </source>
</evidence>
<feature type="coiled-coil region" evidence="6">
    <location>
        <begin position="271"/>
        <end position="298"/>
    </location>
</feature>
<evidence type="ECO:0000256" key="2">
    <source>
        <dbReference type="ARBA" id="ARBA00007617"/>
    </source>
</evidence>
<evidence type="ECO:0000256" key="1">
    <source>
        <dbReference type="ARBA" id="ARBA00004177"/>
    </source>
</evidence>
<proteinExistence type="inferred from homology"/>
<feature type="domain" description="VPS37 C-terminal" evidence="7">
    <location>
        <begin position="229"/>
        <end position="373"/>
    </location>
</feature>
<dbReference type="GO" id="GO:0006612">
    <property type="term" value="P:protein targeting to membrane"/>
    <property type="evidence" value="ECO:0007669"/>
    <property type="project" value="TreeGrafter"/>
</dbReference>
<evidence type="ECO:0000256" key="3">
    <source>
        <dbReference type="ARBA" id="ARBA00022448"/>
    </source>
</evidence>
<organism evidence="8">
    <name type="scientific">Spumella elongata</name>
    <dbReference type="NCBI Taxonomy" id="89044"/>
    <lineage>
        <taxon>Eukaryota</taxon>
        <taxon>Sar</taxon>
        <taxon>Stramenopiles</taxon>
        <taxon>Ochrophyta</taxon>
        <taxon>Chrysophyceae</taxon>
        <taxon>Chromulinales</taxon>
        <taxon>Chromulinaceae</taxon>
        <taxon>Spumella</taxon>
    </lineage>
</organism>
<dbReference type="EMBL" id="HBIC01044558">
    <property type="protein sequence ID" value="CAE0293976.1"/>
    <property type="molecule type" value="Transcribed_RNA"/>
</dbReference>
<dbReference type="CDD" id="cd00195">
    <property type="entry name" value="UBCc_UEV"/>
    <property type="match status" value="1"/>
</dbReference>
<dbReference type="PANTHER" id="PTHR13678:SF2">
    <property type="entry name" value="VACUOLAR PROTEIN SORTING-ASSOCIATED PROTEIN 37A"/>
    <property type="match status" value="1"/>
</dbReference>
<name>A0A7S3HG72_9STRA</name>
<accession>A0A7S3HG72</accession>